<dbReference type="SUPFAM" id="SSF88659">
    <property type="entry name" value="Sigma3 and sigma4 domains of RNA polymerase sigma factors"/>
    <property type="match status" value="1"/>
</dbReference>
<keyword evidence="3" id="KW-0731">Sigma factor</keyword>
<dbReference type="Proteomes" id="UP000324233">
    <property type="component" value="Chromosome"/>
</dbReference>
<evidence type="ECO:0000256" key="3">
    <source>
        <dbReference type="ARBA" id="ARBA00023082"/>
    </source>
</evidence>
<feature type="domain" description="RNA polymerase sigma factor 70 region 4 type 2" evidence="8">
    <location>
        <begin position="153"/>
        <end position="198"/>
    </location>
</feature>
<dbReference type="PANTHER" id="PTHR43133:SF8">
    <property type="entry name" value="RNA POLYMERASE SIGMA FACTOR HI_1459-RELATED"/>
    <property type="match status" value="1"/>
</dbReference>
<dbReference type="GO" id="GO:0016987">
    <property type="term" value="F:sigma factor activity"/>
    <property type="evidence" value="ECO:0007669"/>
    <property type="project" value="UniProtKB-KW"/>
</dbReference>
<dbReference type="InterPro" id="IPR013249">
    <property type="entry name" value="RNA_pol_sigma70_r4_t2"/>
</dbReference>
<keyword evidence="6" id="KW-1133">Transmembrane helix</keyword>
<dbReference type="Pfam" id="PF08281">
    <property type="entry name" value="Sigma70_r4_2"/>
    <property type="match status" value="1"/>
</dbReference>
<dbReference type="InterPro" id="IPR007627">
    <property type="entry name" value="RNA_pol_sigma70_r2"/>
</dbReference>
<reference evidence="9 10" key="1">
    <citation type="submission" date="2019-08" db="EMBL/GenBank/DDBJ databases">
        <title>Deep-cultivation of Planctomycetes and their phenomic and genomic characterization uncovers novel biology.</title>
        <authorList>
            <person name="Wiegand S."/>
            <person name="Jogler M."/>
            <person name="Boedeker C."/>
            <person name="Pinto D."/>
            <person name="Vollmers J."/>
            <person name="Rivas-Marin E."/>
            <person name="Kohn T."/>
            <person name="Peeters S.H."/>
            <person name="Heuer A."/>
            <person name="Rast P."/>
            <person name="Oberbeckmann S."/>
            <person name="Bunk B."/>
            <person name="Jeske O."/>
            <person name="Meyerdierks A."/>
            <person name="Storesund J.E."/>
            <person name="Kallscheuer N."/>
            <person name="Luecker S."/>
            <person name="Lage O.M."/>
            <person name="Pohl T."/>
            <person name="Merkel B.J."/>
            <person name="Hornburger P."/>
            <person name="Mueller R.-W."/>
            <person name="Bruemmer F."/>
            <person name="Labrenz M."/>
            <person name="Spormann A.M."/>
            <person name="Op den Camp H."/>
            <person name="Overmann J."/>
            <person name="Amann R."/>
            <person name="Jetten M.S.M."/>
            <person name="Mascher T."/>
            <person name="Medema M.H."/>
            <person name="Devos D.P."/>
            <person name="Kaster A.-K."/>
            <person name="Ovreas L."/>
            <person name="Rohde M."/>
            <person name="Galperin M.Y."/>
            <person name="Jogler C."/>
        </authorList>
    </citation>
    <scope>NUCLEOTIDE SEQUENCE [LARGE SCALE GENOMIC DNA]</scope>
    <source>
        <strain evidence="9 10">OJF2</strain>
    </source>
</reference>
<evidence type="ECO:0000256" key="4">
    <source>
        <dbReference type="ARBA" id="ARBA00023125"/>
    </source>
</evidence>
<dbReference type="RefSeq" id="WP_148592896.1">
    <property type="nucleotide sequence ID" value="NZ_CP042997.1"/>
</dbReference>
<dbReference type="EMBL" id="CP042997">
    <property type="protein sequence ID" value="QEH33187.1"/>
    <property type="molecule type" value="Genomic_DNA"/>
</dbReference>
<feature type="transmembrane region" description="Helical" evidence="6">
    <location>
        <begin position="278"/>
        <end position="299"/>
    </location>
</feature>
<organism evidence="9 10">
    <name type="scientific">Aquisphaera giovannonii</name>
    <dbReference type="NCBI Taxonomy" id="406548"/>
    <lineage>
        <taxon>Bacteria</taxon>
        <taxon>Pseudomonadati</taxon>
        <taxon>Planctomycetota</taxon>
        <taxon>Planctomycetia</taxon>
        <taxon>Isosphaerales</taxon>
        <taxon>Isosphaeraceae</taxon>
        <taxon>Aquisphaera</taxon>
    </lineage>
</organism>
<sequence length="1453" mass="155076">MTRQAMAAESSRHIGVLFAAGAVGRDSDRELLERFLDRDHPADAHSAFEALARRHGPMVERVCRSILGDAADAEDACQATFLVLARRAASIRDRDALASWLFGVAVRVSRHLKVDAARRRAVEREAAESRSTVTGATQAGPVDGLHGVFDEVGRLPERYRAPIVLCYVEGKTHEQAARDLACPLRTLQTRLLRGKEKLRSRLVRRGLAPAAALAGLVALAGRQADAASDMLLEKLAERTARAVIKGTKADGATLVSSAAEEAARGVIGAMTRSALRRVIGLTGCVAACLGMAAIGLVAAGEIRKEPVRAVTGRVTDEAGKPIAGAGIWMPWTMVQTPAETAHATTDAEGQFTLSVPASWASRPIHEKSWIVWAHAPGHAIGCVSVYEILDGRPGPVELCLGGATDTSFRVQGPDGLPLAGVVVEPHHFKTPMAYNYLPHGLLAELRGVTDAAGVASLPGVPREGLFRVQAASKEHGIQRFRLVDRASEPARRTIVFRRAGRVEGRIVADRPEHARGLTVYLSTEGEANLNDPTGMPPEGAAEVVTGEDGRFSVPAIASGNLTIGCRVNPSWPVRPWWQKPIEVIPGATARADIPLVAAVKVRGSIRLNGSGKPIPGASVYVGNSGPAGHGETVTSDGEGRFDAYVLPGMLTMQIIAMKGNYAAVREDRRDPISVTSGTAVFDLPPLEAVPAVTIKGKLVRATGMPVAGATVAAIQDSLHHGHGKTNDHGEFTLGGVPEGPIDRYMALLEGDEPKWESLDVASRDPLVLRLDAHQADETASVPISGTVVDTRGTPVSDAAVLVIANLLGKPGPVAAAGTMSQKRQSLATDSQGRFHHLLPLTAGSTVRAFAVPQGYRIAGTREITSDGKSAADLGPLRVDRLRSVAGLVTDTAGKPIAGARVMNWGNPGPLTVVATGEDGRFELGGLPPAASRLLVEANGFRAHGHDVGPDASTVTMRLRREDQPPEGTIRPRGTGLSREETVALARRVIEPLRESILDGHDPDLLGRGLEVLTKIDPSDAMRRCLANESPWNHNAVRIAAVHSIMASQPEDAAAILPTITNNFWRGYTRFEVLDALPDDRGALRKSLLNEALLDARREGDPDTRASLLIKAAIRLLDLGEKDQAGKIVDEAVALVPIGGDPAPSPRRLQTILPMLARIDLKAALGRIPAAGDERELNDLRGAVARGIAASRPEEAERFLGLQTWNNSANDPVKVCVRMARADLARARRIATGIRLDVLRGLAFGRMADDLFSTDPAAARELLEEAFRTFPRVMERGFGGGGVWGPNAAANLAAALLPVVERVQPGRIAEYVERVRALRWYPRTVTDLTSTIPDTSDLDAMRSAAALAGQMAPYDRELALSIARPILTHLREPRTEIERKYLDFYAILPPLALADPRGVADLVEAIPEGGDTSHGQTRDVARRIVAEALATPDSGREALIRRCCMDLEVAERDE</sequence>
<dbReference type="InterPro" id="IPR013324">
    <property type="entry name" value="RNA_pol_sigma_r3/r4-like"/>
</dbReference>
<evidence type="ECO:0000313" key="9">
    <source>
        <dbReference type="EMBL" id="QEH33187.1"/>
    </source>
</evidence>
<keyword evidence="2" id="KW-0805">Transcription regulation</keyword>
<dbReference type="InterPro" id="IPR039425">
    <property type="entry name" value="RNA_pol_sigma-70-like"/>
</dbReference>
<dbReference type="Gene3D" id="1.10.10.10">
    <property type="entry name" value="Winged helix-like DNA-binding domain superfamily/Winged helix DNA-binding domain"/>
    <property type="match status" value="1"/>
</dbReference>
<comment type="similarity">
    <text evidence="1">Belongs to the sigma-70 factor family. ECF subfamily.</text>
</comment>
<dbReference type="Gene3D" id="2.60.40.1120">
    <property type="entry name" value="Carboxypeptidase-like, regulatory domain"/>
    <property type="match status" value="1"/>
</dbReference>
<dbReference type="InterPro" id="IPR008969">
    <property type="entry name" value="CarboxyPept-like_regulatory"/>
</dbReference>
<proteinExistence type="inferred from homology"/>
<dbReference type="OrthoDB" id="222215at2"/>
<dbReference type="PANTHER" id="PTHR43133">
    <property type="entry name" value="RNA POLYMERASE ECF-TYPE SIGMA FACTO"/>
    <property type="match status" value="1"/>
</dbReference>
<dbReference type="InterPro" id="IPR036388">
    <property type="entry name" value="WH-like_DNA-bd_sf"/>
</dbReference>
<evidence type="ECO:0000259" key="7">
    <source>
        <dbReference type="Pfam" id="PF04542"/>
    </source>
</evidence>
<accession>A0A5B9VYV8</accession>
<dbReference type="Gene3D" id="1.10.1740.10">
    <property type="match status" value="1"/>
</dbReference>
<gene>
    <name evidence="9" type="primary">sigE_20</name>
    <name evidence="9" type="ORF">OJF2_16840</name>
</gene>
<keyword evidence="6" id="KW-0812">Transmembrane</keyword>
<keyword evidence="10" id="KW-1185">Reference proteome</keyword>
<evidence type="ECO:0000256" key="6">
    <source>
        <dbReference type="SAM" id="Phobius"/>
    </source>
</evidence>
<evidence type="ECO:0000313" key="10">
    <source>
        <dbReference type="Proteomes" id="UP000324233"/>
    </source>
</evidence>
<dbReference type="KEGG" id="agv:OJF2_16840"/>
<dbReference type="GO" id="GO:0006352">
    <property type="term" value="P:DNA-templated transcription initiation"/>
    <property type="evidence" value="ECO:0007669"/>
    <property type="project" value="InterPro"/>
</dbReference>
<dbReference type="InterPro" id="IPR013325">
    <property type="entry name" value="RNA_pol_sigma_r2"/>
</dbReference>
<dbReference type="NCBIfam" id="TIGR02937">
    <property type="entry name" value="sigma70-ECF"/>
    <property type="match status" value="1"/>
</dbReference>
<name>A0A5B9VYV8_9BACT</name>
<keyword evidence="4" id="KW-0238">DNA-binding</keyword>
<protein>
    <submittedName>
        <fullName evidence="9">ECF RNA polymerase sigma factor SigE</fullName>
    </submittedName>
</protein>
<keyword evidence="6" id="KW-0472">Membrane</keyword>
<dbReference type="SUPFAM" id="SSF49464">
    <property type="entry name" value="Carboxypeptidase regulatory domain-like"/>
    <property type="match status" value="3"/>
</dbReference>
<dbReference type="InterPro" id="IPR014284">
    <property type="entry name" value="RNA_pol_sigma-70_dom"/>
</dbReference>
<feature type="domain" description="RNA polymerase sigma-70 region 2" evidence="7">
    <location>
        <begin position="51"/>
        <end position="113"/>
    </location>
</feature>
<dbReference type="CDD" id="cd06171">
    <property type="entry name" value="Sigma70_r4"/>
    <property type="match status" value="1"/>
</dbReference>
<evidence type="ECO:0000256" key="1">
    <source>
        <dbReference type="ARBA" id="ARBA00010641"/>
    </source>
</evidence>
<dbReference type="SUPFAM" id="SSF88946">
    <property type="entry name" value="Sigma2 domain of RNA polymerase sigma factors"/>
    <property type="match status" value="1"/>
</dbReference>
<evidence type="ECO:0000256" key="5">
    <source>
        <dbReference type="ARBA" id="ARBA00023163"/>
    </source>
</evidence>
<evidence type="ECO:0000259" key="8">
    <source>
        <dbReference type="Pfam" id="PF08281"/>
    </source>
</evidence>
<dbReference type="Pfam" id="PF13620">
    <property type="entry name" value="CarboxypepD_reg"/>
    <property type="match status" value="1"/>
</dbReference>
<keyword evidence="5" id="KW-0804">Transcription</keyword>
<dbReference type="Pfam" id="PF04542">
    <property type="entry name" value="Sigma70_r2"/>
    <property type="match status" value="1"/>
</dbReference>
<evidence type="ECO:0000256" key="2">
    <source>
        <dbReference type="ARBA" id="ARBA00023015"/>
    </source>
</evidence>
<dbReference type="GO" id="GO:0003677">
    <property type="term" value="F:DNA binding"/>
    <property type="evidence" value="ECO:0007669"/>
    <property type="project" value="UniProtKB-KW"/>
</dbReference>